<name>A0A3P8GBE2_9TREM</name>
<evidence type="ECO:0000313" key="2">
    <source>
        <dbReference type="Proteomes" id="UP000269396"/>
    </source>
</evidence>
<reference evidence="1 2" key="1">
    <citation type="submission" date="2018-11" db="EMBL/GenBank/DDBJ databases">
        <authorList>
            <consortium name="Pathogen Informatics"/>
        </authorList>
    </citation>
    <scope>NUCLEOTIDE SEQUENCE [LARGE SCALE GENOMIC DNA]</scope>
    <source>
        <strain>Denwood</strain>
        <strain evidence="2">Zambia</strain>
    </source>
</reference>
<dbReference type="AlphaFoldDB" id="A0A3P8GBE2"/>
<evidence type="ECO:0000313" key="1">
    <source>
        <dbReference type="EMBL" id="VDP32299.1"/>
    </source>
</evidence>
<sequence length="31" mass="3808">MKPISMMKLYQLILQKNLLHRVLRFQKLLPL</sequence>
<accession>A0A3P8GBE2</accession>
<dbReference type="Proteomes" id="UP000269396">
    <property type="component" value="Unassembled WGS sequence"/>
</dbReference>
<dbReference type="EMBL" id="UZAL01027404">
    <property type="protein sequence ID" value="VDP32299.1"/>
    <property type="molecule type" value="Genomic_DNA"/>
</dbReference>
<proteinExistence type="predicted"/>
<protein>
    <submittedName>
        <fullName evidence="1">Uncharacterized protein</fullName>
    </submittedName>
</protein>
<organism evidence="1 2">
    <name type="scientific">Schistosoma mattheei</name>
    <dbReference type="NCBI Taxonomy" id="31246"/>
    <lineage>
        <taxon>Eukaryota</taxon>
        <taxon>Metazoa</taxon>
        <taxon>Spiralia</taxon>
        <taxon>Lophotrochozoa</taxon>
        <taxon>Platyhelminthes</taxon>
        <taxon>Trematoda</taxon>
        <taxon>Digenea</taxon>
        <taxon>Strigeidida</taxon>
        <taxon>Schistosomatoidea</taxon>
        <taxon>Schistosomatidae</taxon>
        <taxon>Schistosoma</taxon>
    </lineage>
</organism>
<gene>
    <name evidence="1" type="ORF">SMTD_LOCUS6122</name>
</gene>
<keyword evidence="2" id="KW-1185">Reference proteome</keyword>